<dbReference type="EC" id="3.4.21.105" evidence="9"/>
<comment type="subcellular location">
    <subcellularLocation>
        <location evidence="1">Membrane</location>
        <topology evidence="1">Multi-pass membrane protein</topology>
    </subcellularLocation>
</comment>
<dbReference type="GO" id="GO:0004252">
    <property type="term" value="F:serine-type endopeptidase activity"/>
    <property type="evidence" value="ECO:0007669"/>
    <property type="project" value="InterPro"/>
</dbReference>
<comment type="similarity">
    <text evidence="2">Belongs to the peptidase S54 family.</text>
</comment>
<dbReference type="GO" id="GO:0006508">
    <property type="term" value="P:proteolysis"/>
    <property type="evidence" value="ECO:0007669"/>
    <property type="project" value="UniProtKB-KW"/>
</dbReference>
<evidence type="ECO:0000256" key="2">
    <source>
        <dbReference type="ARBA" id="ARBA00009045"/>
    </source>
</evidence>
<name>A0A5J4SIS3_9ZZZZ</name>
<feature type="domain" description="CRIB" evidence="8">
    <location>
        <begin position="187"/>
        <end position="201"/>
    </location>
</feature>
<dbReference type="Gene3D" id="1.20.1540.10">
    <property type="entry name" value="Rhomboid-like"/>
    <property type="match status" value="1"/>
</dbReference>
<evidence type="ECO:0000256" key="4">
    <source>
        <dbReference type="ARBA" id="ARBA00022801"/>
    </source>
</evidence>
<keyword evidence="4 9" id="KW-0378">Hydrolase</keyword>
<evidence type="ECO:0000259" key="8">
    <source>
        <dbReference type="PROSITE" id="PS50108"/>
    </source>
</evidence>
<evidence type="ECO:0000256" key="5">
    <source>
        <dbReference type="ARBA" id="ARBA00022989"/>
    </source>
</evidence>
<accession>A0A5J4SIS3</accession>
<protein>
    <submittedName>
        <fullName evidence="9">Rhomboid protease AarA</fullName>
        <ecNumber evidence="9">3.4.21.105</ecNumber>
    </submittedName>
</protein>
<keyword evidence="9" id="KW-0645">Protease</keyword>
<organism evidence="9">
    <name type="scientific">termite gut metagenome</name>
    <dbReference type="NCBI Taxonomy" id="433724"/>
    <lineage>
        <taxon>unclassified sequences</taxon>
        <taxon>metagenomes</taxon>
        <taxon>organismal metagenomes</taxon>
    </lineage>
</organism>
<reference evidence="9" key="1">
    <citation type="submission" date="2019-03" db="EMBL/GenBank/DDBJ databases">
        <title>Single cell metagenomics reveals metabolic interactions within the superorganism composed of flagellate Streblomastix strix and complex community of Bacteroidetes bacteria on its surface.</title>
        <authorList>
            <person name="Treitli S.C."/>
            <person name="Kolisko M."/>
            <person name="Husnik F."/>
            <person name="Keeling P."/>
            <person name="Hampl V."/>
        </authorList>
    </citation>
    <scope>NUCLEOTIDE SEQUENCE</scope>
    <source>
        <strain evidence="9">STM</strain>
    </source>
</reference>
<dbReference type="PANTHER" id="PTHR43731:SF14">
    <property type="entry name" value="PRESENILIN-ASSOCIATED RHOMBOID-LIKE PROTEIN, MITOCHONDRIAL"/>
    <property type="match status" value="1"/>
</dbReference>
<feature type="transmembrane region" description="Helical" evidence="7">
    <location>
        <begin position="49"/>
        <end position="73"/>
    </location>
</feature>
<feature type="transmembrane region" description="Helical" evidence="7">
    <location>
        <begin position="85"/>
        <end position="110"/>
    </location>
</feature>
<dbReference type="InterPro" id="IPR035952">
    <property type="entry name" value="Rhomboid-like_sf"/>
</dbReference>
<sequence>MMFPVTKNLLIINALLFFATYVAQKYGIDAINYLGLHFFLAGDFKFFQLFTYMFMHGSFSHVFFNMFAVWMFGNLLERTWGSSRFLFYYIVCGLGAGVVQEIVQFVNYEWILSKYTNVDTGSGIISLGEYLNFLNTVGASGAVYAILLAFGMLYPNEKMYIFPLPVPLKAKYFVIGYAVIELLLAIINNPTDNVAHFAHLGGMAFGFILIKYWKKKNMNNDRAY</sequence>
<evidence type="ECO:0000256" key="7">
    <source>
        <dbReference type="SAM" id="Phobius"/>
    </source>
</evidence>
<dbReference type="GO" id="GO:0016020">
    <property type="term" value="C:membrane"/>
    <property type="evidence" value="ECO:0007669"/>
    <property type="project" value="UniProtKB-SubCell"/>
</dbReference>
<keyword evidence="3 7" id="KW-0812">Transmembrane</keyword>
<evidence type="ECO:0000256" key="6">
    <source>
        <dbReference type="ARBA" id="ARBA00023136"/>
    </source>
</evidence>
<feature type="transmembrane region" description="Helical" evidence="7">
    <location>
        <begin position="170"/>
        <end position="188"/>
    </location>
</feature>
<feature type="transmembrane region" description="Helical" evidence="7">
    <location>
        <begin position="130"/>
        <end position="150"/>
    </location>
</feature>
<keyword evidence="5 7" id="KW-1133">Transmembrane helix</keyword>
<dbReference type="PANTHER" id="PTHR43731">
    <property type="entry name" value="RHOMBOID PROTEASE"/>
    <property type="match status" value="1"/>
</dbReference>
<keyword evidence="6 7" id="KW-0472">Membrane</keyword>
<dbReference type="Pfam" id="PF01694">
    <property type="entry name" value="Rhomboid"/>
    <property type="match status" value="1"/>
</dbReference>
<dbReference type="SUPFAM" id="SSF144091">
    <property type="entry name" value="Rhomboid-like"/>
    <property type="match status" value="1"/>
</dbReference>
<dbReference type="InterPro" id="IPR022764">
    <property type="entry name" value="Peptidase_S54_rhomboid_dom"/>
</dbReference>
<evidence type="ECO:0000256" key="3">
    <source>
        <dbReference type="ARBA" id="ARBA00022692"/>
    </source>
</evidence>
<dbReference type="InterPro" id="IPR050925">
    <property type="entry name" value="Rhomboid_protease_S54"/>
</dbReference>
<dbReference type="EMBL" id="SNRY01000182">
    <property type="protein sequence ID" value="KAA6345175.1"/>
    <property type="molecule type" value="Genomic_DNA"/>
</dbReference>
<feature type="transmembrane region" description="Helical" evidence="7">
    <location>
        <begin position="194"/>
        <end position="213"/>
    </location>
</feature>
<gene>
    <name evidence="9" type="ORF">EZS27_007249</name>
</gene>
<comment type="caution">
    <text evidence="9">The sequence shown here is derived from an EMBL/GenBank/DDBJ whole genome shotgun (WGS) entry which is preliminary data.</text>
</comment>
<dbReference type="InterPro" id="IPR000095">
    <property type="entry name" value="CRIB_dom"/>
</dbReference>
<dbReference type="PROSITE" id="PS50108">
    <property type="entry name" value="CRIB"/>
    <property type="match status" value="1"/>
</dbReference>
<evidence type="ECO:0000256" key="1">
    <source>
        <dbReference type="ARBA" id="ARBA00004141"/>
    </source>
</evidence>
<evidence type="ECO:0000313" key="9">
    <source>
        <dbReference type="EMBL" id="KAA6345175.1"/>
    </source>
</evidence>
<dbReference type="AlphaFoldDB" id="A0A5J4SIS3"/>
<proteinExistence type="inferred from homology"/>